<dbReference type="Pfam" id="PF01926">
    <property type="entry name" value="MMR_HSR1"/>
    <property type="match status" value="1"/>
</dbReference>
<evidence type="ECO:0000313" key="8">
    <source>
        <dbReference type="Proteomes" id="UP001235939"/>
    </source>
</evidence>
<name>A0ABY6KRA4_9ARAC</name>
<accession>A0ABY6KRA4</accession>
<protein>
    <submittedName>
        <fullName evidence="7">MTG2</fullName>
    </submittedName>
</protein>
<dbReference type="EMBL" id="CP092870">
    <property type="protein sequence ID" value="UYV71376.1"/>
    <property type="molecule type" value="Genomic_DNA"/>
</dbReference>
<keyword evidence="8" id="KW-1185">Reference proteome</keyword>
<dbReference type="PIRSF" id="PIRSF002401">
    <property type="entry name" value="GTP_bd_Obg/CgtA"/>
    <property type="match status" value="1"/>
</dbReference>
<feature type="domain" description="OBG-type G" evidence="5">
    <location>
        <begin position="222"/>
        <end position="389"/>
    </location>
</feature>
<evidence type="ECO:0000259" key="6">
    <source>
        <dbReference type="PROSITE" id="PS51883"/>
    </source>
</evidence>
<dbReference type="NCBIfam" id="NF008956">
    <property type="entry name" value="PRK12299.1"/>
    <property type="match status" value="1"/>
</dbReference>
<dbReference type="Gene3D" id="2.70.210.12">
    <property type="entry name" value="GTP1/OBG domain"/>
    <property type="match status" value="1"/>
</dbReference>
<dbReference type="Pfam" id="PF01018">
    <property type="entry name" value="GTP1_OBG"/>
    <property type="match status" value="1"/>
</dbReference>
<feature type="domain" description="Obg" evidence="6">
    <location>
        <begin position="55"/>
        <end position="221"/>
    </location>
</feature>
<dbReference type="InterPro" id="IPR036726">
    <property type="entry name" value="GTP1_OBG_dom_sf"/>
</dbReference>
<dbReference type="SUPFAM" id="SSF52540">
    <property type="entry name" value="P-loop containing nucleoside triphosphate hydrolases"/>
    <property type="match status" value="1"/>
</dbReference>
<dbReference type="InterPro" id="IPR014100">
    <property type="entry name" value="GTP-bd_Obg/CgtA"/>
</dbReference>
<keyword evidence="4" id="KW-0342">GTP-binding</keyword>
<gene>
    <name evidence="7" type="ORF">LAZ67_8002828</name>
</gene>
<dbReference type="SUPFAM" id="SSF82051">
    <property type="entry name" value="Obg GTP-binding protein N-terminal domain"/>
    <property type="match status" value="1"/>
</dbReference>
<dbReference type="CDD" id="cd01898">
    <property type="entry name" value="Obg"/>
    <property type="match status" value="1"/>
</dbReference>
<organism evidence="7 8">
    <name type="scientific">Cordylochernes scorpioides</name>
    <dbReference type="NCBI Taxonomy" id="51811"/>
    <lineage>
        <taxon>Eukaryota</taxon>
        <taxon>Metazoa</taxon>
        <taxon>Ecdysozoa</taxon>
        <taxon>Arthropoda</taxon>
        <taxon>Chelicerata</taxon>
        <taxon>Arachnida</taxon>
        <taxon>Pseudoscorpiones</taxon>
        <taxon>Cheliferoidea</taxon>
        <taxon>Chernetidae</taxon>
        <taxon>Cordylochernes</taxon>
    </lineage>
</organism>
<dbReference type="PANTHER" id="PTHR11702">
    <property type="entry name" value="DEVELOPMENTALLY REGULATED GTP-BINDING PROTEIN-RELATED"/>
    <property type="match status" value="1"/>
</dbReference>
<evidence type="ECO:0000256" key="4">
    <source>
        <dbReference type="ARBA" id="ARBA00023134"/>
    </source>
</evidence>
<comment type="similarity">
    <text evidence="1">Belongs to the TRAFAC class OBG-HflX-like GTPase superfamily. OBG GTPase family.</text>
</comment>
<proteinExistence type="inferred from homology"/>
<dbReference type="PROSITE" id="PS51883">
    <property type="entry name" value="OBG"/>
    <property type="match status" value="1"/>
</dbReference>
<evidence type="ECO:0000256" key="3">
    <source>
        <dbReference type="ARBA" id="ARBA00022741"/>
    </source>
</evidence>
<dbReference type="InterPro" id="IPR031167">
    <property type="entry name" value="G_OBG"/>
</dbReference>
<keyword evidence="3" id="KW-0547">Nucleotide-binding</keyword>
<evidence type="ECO:0000313" key="7">
    <source>
        <dbReference type="EMBL" id="UYV71376.1"/>
    </source>
</evidence>
<dbReference type="InterPro" id="IPR006169">
    <property type="entry name" value="GTP1_OBG_dom"/>
</dbReference>
<dbReference type="Gene3D" id="3.40.50.300">
    <property type="entry name" value="P-loop containing nucleotide triphosphate hydrolases"/>
    <property type="match status" value="1"/>
</dbReference>
<evidence type="ECO:0000259" key="5">
    <source>
        <dbReference type="PROSITE" id="PS51710"/>
    </source>
</evidence>
<sequence>MGLNMWFTIAMFPILRRIPWQRSHHLVASYCSAAQEPTAMALKSIKGRSLIDRKTHMVDWCTTTVVGGKGGDGMICFLQLKSAPMLGPSGGDGGNGGHVIFEGLWIINMVCVPVSPHVRSLDHVKAVVEAEHGEKGMSKNMTGANAKHTIVEVPPGTLVKDTEGNKVRELTTKGEQFVAARGGAGGKGNAFFLSNNNRHPRVAQVGARGEVNQYSLELLLMAHAGLIGFPNAGKSTLLRAISRAKPKVATYPFTTLNPHIGVVHYDDYVQVAVADLPGILPGAHKNYGLGISFLRHVERCLCHFFVLDMSSEVYPPVGQLDSLRYEMDQYKEGLSQRPCAIIANKMDLPTSEANLEILKNSTDLPILPISGRYGKNVMELLKFLRQQYDEHNKDALVL</sequence>
<dbReference type="PRINTS" id="PR00326">
    <property type="entry name" value="GTP1OBG"/>
</dbReference>
<dbReference type="PROSITE" id="PS51710">
    <property type="entry name" value="G_OBG"/>
    <property type="match status" value="1"/>
</dbReference>
<dbReference type="InterPro" id="IPR006073">
    <property type="entry name" value="GTP-bd"/>
</dbReference>
<evidence type="ECO:0000256" key="1">
    <source>
        <dbReference type="ARBA" id="ARBA00007699"/>
    </source>
</evidence>
<dbReference type="Proteomes" id="UP001235939">
    <property type="component" value="Chromosome 08"/>
</dbReference>
<dbReference type="PANTHER" id="PTHR11702:SF31">
    <property type="entry name" value="MITOCHONDRIAL RIBOSOME-ASSOCIATED GTPASE 2"/>
    <property type="match status" value="1"/>
</dbReference>
<reference evidence="7 8" key="1">
    <citation type="submission" date="2022-01" db="EMBL/GenBank/DDBJ databases">
        <title>A chromosomal length assembly of Cordylochernes scorpioides.</title>
        <authorList>
            <person name="Zeh D."/>
            <person name="Zeh J."/>
        </authorList>
    </citation>
    <scope>NUCLEOTIDE SEQUENCE [LARGE SCALE GENOMIC DNA]</scope>
    <source>
        <strain evidence="7">IN4F17</strain>
        <tissue evidence="7">Whole Body</tissue>
    </source>
</reference>
<dbReference type="InterPro" id="IPR027417">
    <property type="entry name" value="P-loop_NTPase"/>
</dbReference>
<evidence type="ECO:0000256" key="2">
    <source>
        <dbReference type="ARBA" id="ARBA00022517"/>
    </source>
</evidence>
<dbReference type="InterPro" id="IPR045086">
    <property type="entry name" value="OBG_GTPase"/>
</dbReference>
<dbReference type="NCBIfam" id="TIGR02729">
    <property type="entry name" value="Obg_CgtA"/>
    <property type="match status" value="1"/>
</dbReference>
<keyword evidence="2" id="KW-0690">Ribosome biogenesis</keyword>